<evidence type="ECO:0000313" key="3">
    <source>
        <dbReference type="Proteomes" id="UP000016702"/>
    </source>
</evidence>
<evidence type="ECO:0000313" key="2">
    <source>
        <dbReference type="EMBL" id="BAN55677.1"/>
    </source>
</evidence>
<dbReference type="Pfam" id="PF08907">
    <property type="entry name" value="DUF1853"/>
    <property type="match status" value="1"/>
</dbReference>
<evidence type="ECO:0008006" key="4">
    <source>
        <dbReference type="Google" id="ProtNLM"/>
    </source>
</evidence>
<protein>
    <recommendedName>
        <fullName evidence="4">Cobalt chelatase</fullName>
    </recommendedName>
</protein>
<organism evidence="2 3">
    <name type="scientific">Pseudomonas putida NBRC 14164</name>
    <dbReference type="NCBI Taxonomy" id="1211579"/>
    <lineage>
        <taxon>Bacteria</taxon>
        <taxon>Pseudomonadati</taxon>
        <taxon>Pseudomonadota</taxon>
        <taxon>Gammaproteobacteria</taxon>
        <taxon>Pseudomonadales</taxon>
        <taxon>Pseudomonadaceae</taxon>
        <taxon>Pseudomonas</taxon>
    </lineage>
</organism>
<dbReference type="InterPro" id="IPR015003">
    <property type="entry name" value="DUF1853"/>
</dbReference>
<proteinExistence type="predicted"/>
<evidence type="ECO:0000256" key="1">
    <source>
        <dbReference type="SAM" id="MobiDB-lite"/>
    </source>
</evidence>
<dbReference type="Proteomes" id="UP000016702">
    <property type="component" value="Chromosome"/>
</dbReference>
<feature type="region of interest" description="Disordered" evidence="1">
    <location>
        <begin position="1"/>
        <end position="20"/>
    </location>
</feature>
<gene>
    <name evidence="2" type="ORF">PP4_38240</name>
</gene>
<accession>A0ABN5UR46</accession>
<name>A0ABN5UR46_PSEPU</name>
<keyword evidence="3" id="KW-1185">Reference proteome</keyword>
<dbReference type="EMBL" id="AP013070">
    <property type="protein sequence ID" value="BAN55677.1"/>
    <property type="molecule type" value="Genomic_DNA"/>
</dbReference>
<reference evidence="2 3" key="1">
    <citation type="journal article" date="2014" name="Genome Announc.">
        <title>The Complete Genome Sequence of Pseudomonas putida NBRC 14164T Confirms High Intraspecies Variation.</title>
        <authorList>
            <person name="Ohji S."/>
            <person name="Yamazoe A."/>
            <person name="Hosoyama A."/>
            <person name="Tsuchikane K."/>
            <person name="Ezaki T."/>
            <person name="Fujita N."/>
        </authorList>
    </citation>
    <scope>NUCLEOTIDE SEQUENCE [LARGE SCALE GENOMIC DNA]</scope>
    <source>
        <strain evidence="2 3">NBRC 14164</strain>
    </source>
</reference>
<sequence>MGLLRGSATGDDGPIMGETTGQRQTGYARWMMPFALLNDLPRQLRRPAVRDLAWALLSPPLLSAPPCPQRHPLTGSLWAEQPQRLEGWLRALDADDRPLREWLAKLGSRRLGLYYERLWQFALGQAPGIELLAANLAIRDGGHTLGELDVVLRDRDGVHHLELAIKLYLGPQDAGYDPHAWLGPGCHDRLGSKLAHLTGHQLPMSNGAHSRELLARLGVEQVQAHVWLGGYLFYPWPGHAEPPAGANPQHLRGRWVRRRDWVMAEGEHWQPLQRHAWLAPARVERGEGWTVEQFAAWLHVLERQAPAQLLVRLEPDAEGAWQEVERVFLVADSWPFSAQATHFSQT</sequence>